<evidence type="ECO:0000313" key="1">
    <source>
        <dbReference type="EMBL" id="TXL61108.1"/>
    </source>
</evidence>
<dbReference type="RefSeq" id="WP_147670235.1">
    <property type="nucleotide sequence ID" value="NZ_VDUW01000012.1"/>
</dbReference>
<gene>
    <name evidence="1" type="ORF">FHP05_13575</name>
</gene>
<organism evidence="1 2">
    <name type="scientific">Cerasibacillus terrae</name>
    <dbReference type="NCBI Taxonomy" id="2498845"/>
    <lineage>
        <taxon>Bacteria</taxon>
        <taxon>Bacillati</taxon>
        <taxon>Bacillota</taxon>
        <taxon>Bacilli</taxon>
        <taxon>Bacillales</taxon>
        <taxon>Bacillaceae</taxon>
        <taxon>Cerasibacillus</taxon>
    </lineage>
</organism>
<proteinExistence type="predicted"/>
<dbReference type="Proteomes" id="UP000321574">
    <property type="component" value="Unassembled WGS sequence"/>
</dbReference>
<dbReference type="AlphaFoldDB" id="A0A5C8NIJ5"/>
<accession>A0A5C8NIJ5</accession>
<comment type="caution">
    <text evidence="1">The sequence shown here is derived from an EMBL/GenBank/DDBJ whole genome shotgun (WGS) entry which is preliminary data.</text>
</comment>
<reference evidence="1 2" key="1">
    <citation type="submission" date="2019-06" db="EMBL/GenBank/DDBJ databases">
        <title>Cerasibacillus sp. nov., isolated from maize field.</title>
        <authorList>
            <person name="Lin S.-Y."/>
            <person name="Tsai C.-F."/>
            <person name="Young C.-C."/>
        </authorList>
    </citation>
    <scope>NUCLEOTIDE SEQUENCE [LARGE SCALE GENOMIC DNA]</scope>
    <source>
        <strain evidence="1 2">CC-CFT480</strain>
    </source>
</reference>
<sequence>MDSTLSVLGQQALGLDKLNQSYLKTTSEHLQSNLHPLSELNSISIASSVAINRVYESAVNDIENLYRKVADEKVENNPNSEIESLDKEFLEDFIKYCKQFGSILNTLNSSAIWVVLQKIVIIHGLYVIALGIAGDSDTNPIDNPDIAPIEERNECNEEHSCNEDI</sequence>
<name>A0A5C8NIJ5_9BACI</name>
<protein>
    <submittedName>
        <fullName evidence="1">Uncharacterized protein</fullName>
    </submittedName>
</protein>
<keyword evidence="2" id="KW-1185">Reference proteome</keyword>
<evidence type="ECO:0000313" key="2">
    <source>
        <dbReference type="Proteomes" id="UP000321574"/>
    </source>
</evidence>
<dbReference type="EMBL" id="VDUW01000012">
    <property type="protein sequence ID" value="TXL61108.1"/>
    <property type="molecule type" value="Genomic_DNA"/>
</dbReference>